<evidence type="ECO:0000313" key="2">
    <source>
        <dbReference type="Proteomes" id="UP001281147"/>
    </source>
</evidence>
<name>A0ACC3N2H8_9PEZI</name>
<comment type="caution">
    <text evidence="1">The sequence shown here is derived from an EMBL/GenBank/DDBJ whole genome shotgun (WGS) entry which is preliminary data.</text>
</comment>
<dbReference type="EMBL" id="JAUTXU010000113">
    <property type="protein sequence ID" value="KAK3707145.1"/>
    <property type="molecule type" value="Genomic_DNA"/>
</dbReference>
<accession>A0ACC3N2H8</accession>
<gene>
    <name evidence="1" type="ORF">LTR37_012314</name>
</gene>
<proteinExistence type="predicted"/>
<evidence type="ECO:0000313" key="1">
    <source>
        <dbReference type="EMBL" id="KAK3707145.1"/>
    </source>
</evidence>
<reference evidence="1" key="1">
    <citation type="submission" date="2023-07" db="EMBL/GenBank/DDBJ databases">
        <title>Black Yeasts Isolated from many extreme environments.</title>
        <authorList>
            <person name="Coleine C."/>
            <person name="Stajich J.E."/>
            <person name="Selbmann L."/>
        </authorList>
    </citation>
    <scope>NUCLEOTIDE SEQUENCE</scope>
    <source>
        <strain evidence="1">CCFEE 5714</strain>
    </source>
</reference>
<protein>
    <submittedName>
        <fullName evidence="1">Uncharacterized protein</fullName>
    </submittedName>
</protein>
<organism evidence="1 2">
    <name type="scientific">Vermiconidia calcicola</name>
    <dbReference type="NCBI Taxonomy" id="1690605"/>
    <lineage>
        <taxon>Eukaryota</taxon>
        <taxon>Fungi</taxon>
        <taxon>Dikarya</taxon>
        <taxon>Ascomycota</taxon>
        <taxon>Pezizomycotina</taxon>
        <taxon>Dothideomycetes</taxon>
        <taxon>Dothideomycetidae</taxon>
        <taxon>Mycosphaerellales</taxon>
        <taxon>Extremaceae</taxon>
        <taxon>Vermiconidia</taxon>
    </lineage>
</organism>
<dbReference type="Proteomes" id="UP001281147">
    <property type="component" value="Unassembled WGS sequence"/>
</dbReference>
<keyword evidence="2" id="KW-1185">Reference proteome</keyword>
<sequence length="649" mass="72230">MSQRACLLLSVWLLLALVISCVAQAKPDRDEGLETYVSRPDIVSPKWQVQIHDTQNIAPGYWFLSPYARVGQKASGGAWIGPHIYDGQGGLIWSGSYIFKNRNVMDFTLSRVRGRSRLTAIFPPGEYGPVINHHYQVVDKVPVGKQHKTLNMHDFHFVEGGKTLMLLTRNTSAVATAEQAKVIGYDAPCHINSPGFKDIDTATWTTRLAWNARDIIPLDDSTQDHSPLNKRCTHEWDYMHANAVDKFDDGHYLLSARHADTLYKLDKDDGHIIWRLGGRKSDFGMGDVNFTRQHHARLHSQNETHTIITIMDNAKGEDAQEPSSKWSRALMIALRTDITPMTAELIRAIDHPHKAYSWRRGSHQVLDNGNSFVCWSEQALQSEHSPDGRILWEARLQVDWLGTYRATKYEFIGLPFEPPAVHSQAFSQDDEPDNSTYTTVHVSWNGATEVATWALYKTDEAGGVMVRIASAPRSGFETRIVTEGYSAFIIAQALDSEGAMLGESVVTSTIRAEDMSTAAVKLEQQWLAKQESAWSFAQHVVASSIAVFLAGAIASAVGMLGIVVWRRRGSSGERWWWTSRGVRYARVDSVDGEMGGAGFDKKNLDNVSVSGDGGRTPWQDNFQFASSEHEGVNDTRVSGSAAEAEGRKL</sequence>